<dbReference type="InterPro" id="IPR042213">
    <property type="entry name" value="NBD_C_sf"/>
</dbReference>
<evidence type="ECO:0000259" key="8">
    <source>
        <dbReference type="Pfam" id="PF17042"/>
    </source>
</evidence>
<evidence type="ECO:0000256" key="1">
    <source>
        <dbReference type="ARBA" id="ARBA00005715"/>
    </source>
</evidence>
<reference evidence="9 10" key="1">
    <citation type="submission" date="2024-03" db="EMBL/GenBank/DDBJ databases">
        <title>Novel species of the genus Variovorax.</title>
        <authorList>
            <person name="Liu Q."/>
            <person name="Xin Y.-H."/>
        </authorList>
    </citation>
    <scope>NUCLEOTIDE SEQUENCE [LARGE SCALE GENOMIC DNA]</scope>
    <source>
        <strain evidence="9 10">KACC 18901</strain>
    </source>
</reference>
<keyword evidence="3" id="KW-0547">Nucleotide-binding</keyword>
<evidence type="ECO:0000256" key="5">
    <source>
        <dbReference type="ARBA" id="ARBA00022840"/>
    </source>
</evidence>
<dbReference type="GO" id="GO:0016301">
    <property type="term" value="F:kinase activity"/>
    <property type="evidence" value="ECO:0007669"/>
    <property type="project" value="UniProtKB-KW"/>
</dbReference>
<keyword evidence="5" id="KW-0067">ATP-binding</keyword>
<comment type="similarity">
    <text evidence="1">Belongs to the four-carbon acid sugar kinase family.</text>
</comment>
<evidence type="ECO:0000313" key="9">
    <source>
        <dbReference type="EMBL" id="MEJ8857425.1"/>
    </source>
</evidence>
<keyword evidence="6" id="KW-0119">Carbohydrate metabolism</keyword>
<evidence type="ECO:0000313" key="10">
    <source>
        <dbReference type="Proteomes" id="UP001367030"/>
    </source>
</evidence>
<comment type="caution">
    <text evidence="9">The sequence shown here is derived from an EMBL/GenBank/DDBJ whole genome shotgun (WGS) entry which is preliminary data.</text>
</comment>
<dbReference type="Pfam" id="PF17042">
    <property type="entry name" value="NBD_C"/>
    <property type="match status" value="1"/>
</dbReference>
<keyword evidence="10" id="KW-1185">Reference proteome</keyword>
<dbReference type="EMBL" id="JBBKZS010000010">
    <property type="protein sequence ID" value="MEJ8857425.1"/>
    <property type="molecule type" value="Genomic_DNA"/>
</dbReference>
<keyword evidence="2" id="KW-0808">Transferase</keyword>
<dbReference type="Proteomes" id="UP001367030">
    <property type="component" value="Unassembled WGS sequence"/>
</dbReference>
<dbReference type="InterPro" id="IPR037051">
    <property type="entry name" value="4-carb_acid_sugar_kinase_N_sf"/>
</dbReference>
<dbReference type="Gene3D" id="3.40.980.20">
    <property type="entry name" value="Four-carbon acid sugar kinase, nucleotide binding domain"/>
    <property type="match status" value="1"/>
</dbReference>
<evidence type="ECO:0000256" key="3">
    <source>
        <dbReference type="ARBA" id="ARBA00022741"/>
    </source>
</evidence>
<dbReference type="Pfam" id="PF07005">
    <property type="entry name" value="SBD_N"/>
    <property type="match status" value="1"/>
</dbReference>
<dbReference type="InterPro" id="IPR010737">
    <property type="entry name" value="4-carb_acid_sugar_kinase_N"/>
</dbReference>
<evidence type="ECO:0000256" key="2">
    <source>
        <dbReference type="ARBA" id="ARBA00022679"/>
    </source>
</evidence>
<dbReference type="Gene3D" id="3.40.50.10840">
    <property type="entry name" value="Putative sugar-binding, N-terminal domain"/>
    <property type="match status" value="1"/>
</dbReference>
<feature type="domain" description="Four-carbon acid sugar kinase N-terminal" evidence="7">
    <location>
        <begin position="10"/>
        <end position="251"/>
    </location>
</feature>
<accession>A0ABU8XC54</accession>
<keyword evidence="4 9" id="KW-0418">Kinase</keyword>
<protein>
    <submittedName>
        <fullName evidence="9">Four-carbon acid sugar kinase family protein</fullName>
    </submittedName>
</protein>
<dbReference type="RefSeq" id="WP_340337491.1">
    <property type="nucleotide sequence ID" value="NZ_JBBKZS010000010.1"/>
</dbReference>
<proteinExistence type="inferred from homology"/>
<evidence type="ECO:0000256" key="4">
    <source>
        <dbReference type="ARBA" id="ARBA00022777"/>
    </source>
</evidence>
<dbReference type="SUPFAM" id="SSF142764">
    <property type="entry name" value="YgbK-like"/>
    <property type="match status" value="1"/>
</dbReference>
<gene>
    <name evidence="9" type="ORF">WKW79_22825</name>
</gene>
<feature type="domain" description="Four-carbon acid sugar kinase nucleotide binding" evidence="8">
    <location>
        <begin position="274"/>
        <end position="426"/>
    </location>
</feature>
<evidence type="ECO:0000256" key="6">
    <source>
        <dbReference type="ARBA" id="ARBA00023277"/>
    </source>
</evidence>
<sequence>MEGVASPQVVFYGDDFTGATDALGTAARAGMRSLLFLGVPEDGQLRRAGVLDCIGIAGAARSMAPHEMRAELAPVAALFTRLGAKVLHYKCCSTFDSAPEVGNIAVAVDVLRTGVKQSWVAVVGGQPELRRYCIFGNLFAAAGQGGEVHRIDRHPTMSRHPVTPMHEADLRRHLALQGLTGLGSLPYPTYAPPESAVSEALEALVASAPAGVLFDVAQQADLPRIGQALNASAHANGSLLAVGPSSVLQALAPARQPPAPAPAPVAPAKGPAFVLAGSLSPVTARQVAAARSFETAWLDPAALADAQPHHLDAIARQICEKLAAGRNVLACTAEGAPSSIVSSRALAEAGGALLARVLAATTLHRVGIAGGDTSSHAVKALDAWGLSYLAALSPGASLCRLHSDDPALDGCEIMLKGGQMGGEDVFERLVHGTP</sequence>
<evidence type="ECO:0000259" key="7">
    <source>
        <dbReference type="Pfam" id="PF07005"/>
    </source>
</evidence>
<name>A0ABU8XC54_9BURK</name>
<dbReference type="InterPro" id="IPR031475">
    <property type="entry name" value="NBD_C"/>
</dbReference>
<organism evidence="9 10">
    <name type="scientific">Variovorax robiniae</name>
    <dbReference type="NCBI Taxonomy" id="1836199"/>
    <lineage>
        <taxon>Bacteria</taxon>
        <taxon>Pseudomonadati</taxon>
        <taxon>Pseudomonadota</taxon>
        <taxon>Betaproteobacteria</taxon>
        <taxon>Burkholderiales</taxon>
        <taxon>Comamonadaceae</taxon>
        <taxon>Variovorax</taxon>
    </lineage>
</organism>